<evidence type="ECO:0000256" key="2">
    <source>
        <dbReference type="ARBA" id="ARBA00022448"/>
    </source>
</evidence>
<dbReference type="EMBL" id="AMQN01006887">
    <property type="status" value="NOT_ANNOTATED_CDS"/>
    <property type="molecule type" value="Genomic_DNA"/>
</dbReference>
<dbReference type="CDD" id="cd17313">
    <property type="entry name" value="MFS_SLC45_SUC"/>
    <property type="match status" value="1"/>
</dbReference>
<dbReference type="FunCoup" id="R7UN37">
    <property type="interactions" value="54"/>
</dbReference>
<dbReference type="STRING" id="283909.R7UN37"/>
<dbReference type="Pfam" id="PF07690">
    <property type="entry name" value="MFS_1"/>
    <property type="match status" value="1"/>
</dbReference>
<dbReference type="EnsemblMetazoa" id="CapteT23351">
    <property type="protein sequence ID" value="CapteP23351"/>
    <property type="gene ID" value="CapteG23351"/>
</dbReference>
<name>R7UN37_CAPTE</name>
<evidence type="ECO:0000313" key="10">
    <source>
        <dbReference type="Proteomes" id="UP000014760"/>
    </source>
</evidence>
<dbReference type="OrthoDB" id="28755at2759"/>
<dbReference type="PANTHER" id="PTHR19432">
    <property type="entry name" value="SUGAR TRANSPORTER"/>
    <property type="match status" value="1"/>
</dbReference>
<reference evidence="9" key="3">
    <citation type="submission" date="2015-06" db="UniProtKB">
        <authorList>
            <consortium name="EnsemblMetazoa"/>
        </authorList>
    </citation>
    <scope>IDENTIFICATION</scope>
</reference>
<dbReference type="EMBL" id="KB299468">
    <property type="protein sequence ID" value="ELU07954.1"/>
    <property type="molecule type" value="Genomic_DNA"/>
</dbReference>
<feature type="transmembrane region" description="Helical" evidence="7">
    <location>
        <begin position="417"/>
        <end position="435"/>
    </location>
</feature>
<comment type="subcellular location">
    <subcellularLocation>
        <location evidence="1">Membrane</location>
        <topology evidence="1">Multi-pass membrane protein</topology>
    </subcellularLocation>
</comment>
<evidence type="ECO:0000256" key="5">
    <source>
        <dbReference type="ARBA" id="ARBA00023136"/>
    </source>
</evidence>
<dbReference type="InterPro" id="IPR036259">
    <property type="entry name" value="MFS_trans_sf"/>
</dbReference>
<protein>
    <recommendedName>
        <fullName evidence="11">Major facilitator superfamily (MFS) profile domain-containing protein</fullName>
    </recommendedName>
</protein>
<accession>R7UN37</accession>
<reference evidence="10" key="1">
    <citation type="submission" date="2012-12" db="EMBL/GenBank/DDBJ databases">
        <authorList>
            <person name="Hellsten U."/>
            <person name="Grimwood J."/>
            <person name="Chapman J.A."/>
            <person name="Shapiro H."/>
            <person name="Aerts A."/>
            <person name="Otillar R.P."/>
            <person name="Terry A.Y."/>
            <person name="Boore J.L."/>
            <person name="Simakov O."/>
            <person name="Marletaz F."/>
            <person name="Cho S.-J."/>
            <person name="Edsinger-Gonzales E."/>
            <person name="Havlak P."/>
            <person name="Kuo D.-H."/>
            <person name="Larsson T."/>
            <person name="Lv J."/>
            <person name="Arendt D."/>
            <person name="Savage R."/>
            <person name="Osoegawa K."/>
            <person name="de Jong P."/>
            <person name="Lindberg D.R."/>
            <person name="Seaver E.C."/>
            <person name="Weisblat D.A."/>
            <person name="Putnam N.H."/>
            <person name="Grigoriev I.V."/>
            <person name="Rokhsar D.S."/>
        </authorList>
    </citation>
    <scope>NUCLEOTIDE SEQUENCE</scope>
    <source>
        <strain evidence="10">I ESC-2004</strain>
    </source>
</reference>
<dbReference type="AlphaFoldDB" id="R7UN37"/>
<keyword evidence="3 7" id="KW-0812">Transmembrane</keyword>
<feature type="transmembrane region" description="Helical" evidence="7">
    <location>
        <begin position="21"/>
        <end position="47"/>
    </location>
</feature>
<gene>
    <name evidence="8" type="ORF">CAPTEDRAFT_23351</name>
</gene>
<evidence type="ECO:0000313" key="8">
    <source>
        <dbReference type="EMBL" id="ELU07954.1"/>
    </source>
</evidence>
<evidence type="ECO:0000256" key="6">
    <source>
        <dbReference type="ARBA" id="ARBA00038193"/>
    </source>
</evidence>
<feature type="transmembrane region" description="Helical" evidence="7">
    <location>
        <begin position="235"/>
        <end position="255"/>
    </location>
</feature>
<feature type="transmembrane region" description="Helical" evidence="7">
    <location>
        <begin position="495"/>
        <end position="520"/>
    </location>
</feature>
<feature type="transmembrane region" description="Helical" evidence="7">
    <location>
        <begin position="195"/>
        <end position="215"/>
    </location>
</feature>
<keyword evidence="5 7" id="KW-0472">Membrane</keyword>
<dbReference type="Proteomes" id="UP000014760">
    <property type="component" value="Unassembled WGS sequence"/>
</dbReference>
<dbReference type="GO" id="GO:0008506">
    <property type="term" value="F:sucrose:proton symporter activity"/>
    <property type="evidence" value="ECO:0007669"/>
    <property type="project" value="TreeGrafter"/>
</dbReference>
<organism evidence="8">
    <name type="scientific">Capitella teleta</name>
    <name type="common">Polychaete worm</name>
    <dbReference type="NCBI Taxonomy" id="283909"/>
    <lineage>
        <taxon>Eukaryota</taxon>
        <taxon>Metazoa</taxon>
        <taxon>Spiralia</taxon>
        <taxon>Lophotrochozoa</taxon>
        <taxon>Annelida</taxon>
        <taxon>Polychaeta</taxon>
        <taxon>Sedentaria</taxon>
        <taxon>Scolecida</taxon>
        <taxon>Capitellidae</taxon>
        <taxon>Capitella</taxon>
    </lineage>
</organism>
<dbReference type="InterPro" id="IPR011701">
    <property type="entry name" value="MFS"/>
</dbReference>
<keyword evidence="2" id="KW-0813">Transport</keyword>
<sequence>RLVDTDGDFSHIVQRKTRMQLVLLSAAVCGIEFCYAAETAFVSPILLKIGVPVVYMTLVWCLSPVLGFFLVPVFGSISDRCSSKFGRRRPFIVMLSIGIIIGLILVPNGERFGRLLGDVYATPSNTTSGFDDATNITTNVTTPPPPTMAPWIQRPHPLSILFTVIGVVLLDFSCDACQSPCRTYLLDVSTPEDHAVGLGTFTVMAGFGGSLGYIMGGINWSSTTFGESLGGHVKVVFTLVLLIHIVCVVMTITAIKEVPLDKLGVGEAHLQHKKVKHDNKKYRRFSNEEDDDEVPDYGAVKTEQNVSDTPHLPLPSEVSLKHYLKTIIHMPRALRILCVTNLFCWMSLVCYSLYFTDFVGQAVFGGSPSAAPGTEQHALYEEGVRIGSLAMSLYSASCSCYSLSLEKLISRFGARPVYVISQLIYTFGATMMVFLPRPVAVFVLSPCAGVMYATLFTMPYLLVAHYHSSQHFGDDDESESQSNMVSEVRGLGTDVAVVSSMVFVAQFLLSSCMGSIVQSLGTTKAVMGAAAMLSACGALCATKVVYLGL</sequence>
<evidence type="ECO:0000313" key="9">
    <source>
        <dbReference type="EnsemblMetazoa" id="CapteP23351"/>
    </source>
</evidence>
<keyword evidence="4 7" id="KW-1133">Transmembrane helix</keyword>
<dbReference type="PANTHER" id="PTHR19432:SF35">
    <property type="entry name" value="SOLUTE CARRIER FAMILY 45 MEMBER 3 ISOFORM X1"/>
    <property type="match status" value="1"/>
</dbReference>
<proteinExistence type="inferred from homology"/>
<dbReference type="OMA" id="WKEWKNG"/>
<feature type="transmembrane region" description="Helical" evidence="7">
    <location>
        <begin position="441"/>
        <end position="463"/>
    </location>
</feature>
<dbReference type="Gene3D" id="1.20.1250.20">
    <property type="entry name" value="MFS general substrate transporter like domains"/>
    <property type="match status" value="1"/>
</dbReference>
<comment type="similarity">
    <text evidence="6">Belongs to the glycoside-pentoside-hexuronide (GPH) cation symporter transporter (TC 2.A.2) family.</text>
</comment>
<evidence type="ECO:0000256" key="7">
    <source>
        <dbReference type="SAM" id="Phobius"/>
    </source>
</evidence>
<dbReference type="GO" id="GO:0016020">
    <property type="term" value="C:membrane"/>
    <property type="evidence" value="ECO:0007669"/>
    <property type="project" value="UniProtKB-SubCell"/>
</dbReference>
<feature type="transmembrane region" description="Helical" evidence="7">
    <location>
        <begin position="89"/>
        <end position="106"/>
    </location>
</feature>
<feature type="transmembrane region" description="Helical" evidence="7">
    <location>
        <begin position="53"/>
        <end position="77"/>
    </location>
</feature>
<evidence type="ECO:0000256" key="3">
    <source>
        <dbReference type="ARBA" id="ARBA00022692"/>
    </source>
</evidence>
<feature type="transmembrane region" description="Helical" evidence="7">
    <location>
        <begin position="333"/>
        <end position="354"/>
    </location>
</feature>
<keyword evidence="10" id="KW-1185">Reference proteome</keyword>
<feature type="non-terminal residue" evidence="8">
    <location>
        <position position="1"/>
    </location>
</feature>
<reference evidence="8 10" key="2">
    <citation type="journal article" date="2013" name="Nature">
        <title>Insights into bilaterian evolution from three spiralian genomes.</title>
        <authorList>
            <person name="Simakov O."/>
            <person name="Marletaz F."/>
            <person name="Cho S.J."/>
            <person name="Edsinger-Gonzales E."/>
            <person name="Havlak P."/>
            <person name="Hellsten U."/>
            <person name="Kuo D.H."/>
            <person name="Larsson T."/>
            <person name="Lv J."/>
            <person name="Arendt D."/>
            <person name="Savage R."/>
            <person name="Osoegawa K."/>
            <person name="de Jong P."/>
            <person name="Grimwood J."/>
            <person name="Chapman J.A."/>
            <person name="Shapiro H."/>
            <person name="Aerts A."/>
            <person name="Otillar R.P."/>
            <person name="Terry A.Y."/>
            <person name="Boore J.L."/>
            <person name="Grigoriev I.V."/>
            <person name="Lindberg D.R."/>
            <person name="Seaver E.C."/>
            <person name="Weisblat D.A."/>
            <person name="Putnam N.H."/>
            <person name="Rokhsar D.S."/>
        </authorList>
    </citation>
    <scope>NUCLEOTIDE SEQUENCE</scope>
    <source>
        <strain evidence="8 10">I ESC-2004</strain>
    </source>
</reference>
<feature type="non-terminal residue" evidence="8">
    <location>
        <position position="549"/>
    </location>
</feature>
<dbReference type="Pfam" id="PF13347">
    <property type="entry name" value="MFS_2"/>
    <property type="match status" value="1"/>
</dbReference>
<evidence type="ECO:0008006" key="11">
    <source>
        <dbReference type="Google" id="ProtNLM"/>
    </source>
</evidence>
<dbReference type="SUPFAM" id="SSF103473">
    <property type="entry name" value="MFS general substrate transporter"/>
    <property type="match status" value="1"/>
</dbReference>
<feature type="transmembrane region" description="Helical" evidence="7">
    <location>
        <begin position="526"/>
        <end position="546"/>
    </location>
</feature>
<evidence type="ECO:0000256" key="4">
    <source>
        <dbReference type="ARBA" id="ARBA00022989"/>
    </source>
</evidence>
<dbReference type="HOGENOM" id="CLU_015081_2_1_1"/>
<evidence type="ECO:0000256" key="1">
    <source>
        <dbReference type="ARBA" id="ARBA00004141"/>
    </source>
</evidence>